<accession>A0A017T7A6</accession>
<dbReference type="GO" id="GO:0016747">
    <property type="term" value="F:acyltransferase activity, transferring groups other than amino-acyl groups"/>
    <property type="evidence" value="ECO:0007669"/>
    <property type="project" value="InterPro"/>
</dbReference>
<dbReference type="EMBL" id="ASRX01000033">
    <property type="protein sequence ID" value="EYF04471.1"/>
    <property type="molecule type" value="Genomic_DNA"/>
</dbReference>
<comment type="caution">
    <text evidence="2">The sequence shown here is derived from an EMBL/GenBank/DDBJ whole genome shotgun (WGS) entry which is preliminary data.</text>
</comment>
<dbReference type="AlphaFoldDB" id="A0A017T7A6"/>
<dbReference type="RefSeq" id="WP_052375619.1">
    <property type="nucleotide sequence ID" value="NZ_ASRX01000033.1"/>
</dbReference>
<reference evidence="2 3" key="1">
    <citation type="submission" date="2013-05" db="EMBL/GenBank/DDBJ databases">
        <title>Genome assembly of Chondromyces apiculatus DSM 436.</title>
        <authorList>
            <person name="Sharma G."/>
            <person name="Khatri I."/>
            <person name="Kaur C."/>
            <person name="Mayilraj S."/>
            <person name="Subramanian S."/>
        </authorList>
    </citation>
    <scope>NUCLEOTIDE SEQUENCE [LARGE SCALE GENOMIC DNA]</scope>
    <source>
        <strain evidence="2 3">DSM 436</strain>
    </source>
</reference>
<keyword evidence="2" id="KW-0808">Transferase</keyword>
<dbReference type="Proteomes" id="UP000019678">
    <property type="component" value="Unassembled WGS sequence"/>
</dbReference>
<keyword evidence="3" id="KW-1185">Reference proteome</keyword>
<name>A0A017T7A6_9BACT</name>
<dbReference type="SUPFAM" id="SSF55729">
    <property type="entry name" value="Acyl-CoA N-acyltransferases (Nat)"/>
    <property type="match status" value="1"/>
</dbReference>
<dbReference type="STRING" id="1192034.CAP_4439"/>
<protein>
    <submittedName>
        <fullName evidence="2">Acetyltransferase, GNAT family</fullName>
    </submittedName>
</protein>
<dbReference type="CDD" id="cd04301">
    <property type="entry name" value="NAT_SF"/>
    <property type="match status" value="1"/>
</dbReference>
<organism evidence="2 3">
    <name type="scientific">Chondromyces apiculatus DSM 436</name>
    <dbReference type="NCBI Taxonomy" id="1192034"/>
    <lineage>
        <taxon>Bacteria</taxon>
        <taxon>Pseudomonadati</taxon>
        <taxon>Myxococcota</taxon>
        <taxon>Polyangia</taxon>
        <taxon>Polyangiales</taxon>
        <taxon>Polyangiaceae</taxon>
        <taxon>Chondromyces</taxon>
    </lineage>
</organism>
<proteinExistence type="predicted"/>
<dbReference type="InterPro" id="IPR000182">
    <property type="entry name" value="GNAT_dom"/>
</dbReference>
<sequence>MRTHFRTHLSYLALDRAGAMVRDEPQVLVVDSGLDCDTFNVVAGARFEGDDAEEAIAGIVSGYGGRAFSWWVGPGDGPEDLGRRLLQAGLEPVEAETAMRLELAALREPSGSPPELRVVRVRTVEGLGDFAAVNAANWSPPDPLVMQFYGETAQAALAERSPLLFFVGYVEGAAVAACELCLGVDAAGIYNVSTRAACRGRGYGSAVTLEALREAQRREMAAVELQASADGLRIYERLGFRPAGHYQEFKPRSGESRDG</sequence>
<dbReference type="PROSITE" id="PS51186">
    <property type="entry name" value="GNAT"/>
    <property type="match status" value="1"/>
</dbReference>
<dbReference type="InterPro" id="IPR016181">
    <property type="entry name" value="Acyl_CoA_acyltransferase"/>
</dbReference>
<dbReference type="eggNOG" id="COG0456">
    <property type="taxonomic scope" value="Bacteria"/>
</dbReference>
<evidence type="ECO:0000313" key="3">
    <source>
        <dbReference type="Proteomes" id="UP000019678"/>
    </source>
</evidence>
<dbReference type="Pfam" id="PF13508">
    <property type="entry name" value="Acetyltransf_7"/>
    <property type="match status" value="1"/>
</dbReference>
<gene>
    <name evidence="2" type="ORF">CAP_4439</name>
</gene>
<feature type="domain" description="N-acetyltransferase" evidence="1">
    <location>
        <begin position="119"/>
        <end position="259"/>
    </location>
</feature>
<evidence type="ECO:0000259" key="1">
    <source>
        <dbReference type="PROSITE" id="PS51186"/>
    </source>
</evidence>
<evidence type="ECO:0000313" key="2">
    <source>
        <dbReference type="EMBL" id="EYF04471.1"/>
    </source>
</evidence>
<dbReference type="Gene3D" id="3.40.630.30">
    <property type="match status" value="1"/>
</dbReference>